<feature type="compositionally biased region" description="Low complexity" evidence="1">
    <location>
        <begin position="178"/>
        <end position="192"/>
    </location>
</feature>
<name>A0AAV6UQY6_9ARAC</name>
<dbReference type="Pfam" id="PF19016">
    <property type="entry name" value="DUF5745"/>
    <property type="match status" value="1"/>
</dbReference>
<organism evidence="3 4">
    <name type="scientific">Oedothorax gibbosus</name>
    <dbReference type="NCBI Taxonomy" id="931172"/>
    <lineage>
        <taxon>Eukaryota</taxon>
        <taxon>Metazoa</taxon>
        <taxon>Ecdysozoa</taxon>
        <taxon>Arthropoda</taxon>
        <taxon>Chelicerata</taxon>
        <taxon>Arachnida</taxon>
        <taxon>Araneae</taxon>
        <taxon>Araneomorphae</taxon>
        <taxon>Entelegynae</taxon>
        <taxon>Araneoidea</taxon>
        <taxon>Linyphiidae</taxon>
        <taxon>Erigoninae</taxon>
        <taxon>Oedothorax</taxon>
    </lineage>
</organism>
<comment type="caution">
    <text evidence="3">The sequence shown here is derived from an EMBL/GenBank/DDBJ whole genome shotgun (WGS) entry which is preliminary data.</text>
</comment>
<dbReference type="EMBL" id="JAFNEN010000307">
    <property type="protein sequence ID" value="KAG8186287.1"/>
    <property type="molecule type" value="Genomic_DNA"/>
</dbReference>
<reference evidence="3 4" key="1">
    <citation type="journal article" date="2022" name="Nat. Ecol. Evol.">
        <title>A masculinizing supergene underlies an exaggerated male reproductive morph in a spider.</title>
        <authorList>
            <person name="Hendrickx F."/>
            <person name="De Corte Z."/>
            <person name="Sonet G."/>
            <person name="Van Belleghem S.M."/>
            <person name="Kostlbacher S."/>
            <person name="Vangestel C."/>
        </authorList>
    </citation>
    <scope>NUCLEOTIDE SEQUENCE [LARGE SCALE GENOMIC DNA]</scope>
    <source>
        <strain evidence="3">W744_W776</strain>
    </source>
</reference>
<dbReference type="GO" id="GO:0000922">
    <property type="term" value="C:spindle pole"/>
    <property type="evidence" value="ECO:0007669"/>
    <property type="project" value="InterPro"/>
</dbReference>
<gene>
    <name evidence="3" type="ORF">JTE90_004631</name>
</gene>
<evidence type="ECO:0000259" key="2">
    <source>
        <dbReference type="Pfam" id="PF19016"/>
    </source>
</evidence>
<dbReference type="InterPro" id="IPR026619">
    <property type="entry name" value="CEP95"/>
</dbReference>
<feature type="region of interest" description="Disordered" evidence="1">
    <location>
        <begin position="414"/>
        <end position="441"/>
    </location>
</feature>
<evidence type="ECO:0000256" key="1">
    <source>
        <dbReference type="SAM" id="MobiDB-lite"/>
    </source>
</evidence>
<dbReference type="Proteomes" id="UP000827092">
    <property type="component" value="Unassembled WGS sequence"/>
</dbReference>
<feature type="compositionally biased region" description="Basic and acidic residues" evidence="1">
    <location>
        <begin position="429"/>
        <end position="441"/>
    </location>
</feature>
<dbReference type="PANTHER" id="PTHR22545:SF0">
    <property type="entry name" value="CENTROSOMAL PROTEIN OF 95 KDA"/>
    <property type="match status" value="1"/>
</dbReference>
<dbReference type="AlphaFoldDB" id="A0AAV6UQY6"/>
<dbReference type="PANTHER" id="PTHR22545">
    <property type="entry name" value="CENTROSOMAL PROTEIN OF 95 KDA"/>
    <property type="match status" value="1"/>
</dbReference>
<feature type="domain" description="DUF5745" evidence="2">
    <location>
        <begin position="58"/>
        <end position="109"/>
    </location>
</feature>
<sequence>MEDTDLEKKCLGIANNLLINVSDGSNRVRNVGDINSDLIVFLFESITNHNIPDLLVNESKEAEAHNIQAVIDTLSLDLLGISLSHITGEDVVALNLVSICDLLEVLQGVANYLKSRRPAQPHYKNRILKRKIRKKNSSSLTSDTSVKSVLLTSSPSDYITQRDQFDTRKTQTRTLGLSSSSTESRQPSTSGSTIVDADKQGKKKLGGLFLSTSNESLSSSIKRQDSYEIKTISKPKGDISSNIKPISKKSNSTPEFPINQEVVPPPQYKKMSKDTEFRQQFQQQTPNKFVFHTTSSDTNSPQAEIERNNVVPPKEMPTFAQRNLKRKLARLSKKENIKPSLNEPQKEVEEMFETNFENRVRGLLDKNSCKTRASQIKNMHLQSVRKPHKRLPISSCKKSFLLPHNLRRRSISHNAVRRKAHRMSPIKQETSRKKEKDLPGNHKEGFLQEIFDEFPEHHLPPSVMNHIRNKYQQHLLRMHKQVKSILLKKPKTQIQAEEAAKKQSLLKNIINKDIQQQRHLNELKEQKKFENQIKFKLRDARLQSAKMKQYCEEFRTEMRKKMQKRNFSEELVIENVFKESLRIQKEQVDRLCEDAKETSDYDARQHLVYLEALENLYQTQFSMLAESLAAEKIDEQIRAKAEQQDMNAMQREFQNQLKQEIRFMQKVIIDCTEDIHFREIGAEQFKMKLRKRL</sequence>
<feature type="compositionally biased region" description="Basic residues" evidence="1">
    <location>
        <begin position="414"/>
        <end position="424"/>
    </location>
</feature>
<dbReference type="InterPro" id="IPR044039">
    <property type="entry name" value="DUF5745"/>
</dbReference>
<dbReference type="GO" id="GO:0005813">
    <property type="term" value="C:centrosome"/>
    <property type="evidence" value="ECO:0007669"/>
    <property type="project" value="InterPro"/>
</dbReference>
<protein>
    <recommendedName>
        <fullName evidence="2">DUF5745 domain-containing protein</fullName>
    </recommendedName>
</protein>
<evidence type="ECO:0000313" key="4">
    <source>
        <dbReference type="Proteomes" id="UP000827092"/>
    </source>
</evidence>
<feature type="region of interest" description="Disordered" evidence="1">
    <location>
        <begin position="161"/>
        <end position="195"/>
    </location>
</feature>
<keyword evidence="4" id="KW-1185">Reference proteome</keyword>
<accession>A0AAV6UQY6</accession>
<proteinExistence type="predicted"/>
<evidence type="ECO:0000313" key="3">
    <source>
        <dbReference type="EMBL" id="KAG8186287.1"/>
    </source>
</evidence>